<organism evidence="1 2">
    <name type="scientific">Rhizobium gallicum</name>
    <dbReference type="NCBI Taxonomy" id="56730"/>
    <lineage>
        <taxon>Bacteria</taxon>
        <taxon>Pseudomonadati</taxon>
        <taxon>Pseudomonadota</taxon>
        <taxon>Alphaproteobacteria</taxon>
        <taxon>Hyphomicrobiales</taxon>
        <taxon>Rhizobiaceae</taxon>
        <taxon>Rhizobium/Agrobacterium group</taxon>
        <taxon>Rhizobium</taxon>
    </lineage>
</organism>
<protein>
    <submittedName>
        <fullName evidence="1">Uncharacterized protein</fullName>
    </submittedName>
</protein>
<name>A0A1L5NKY6_9HYPH</name>
<evidence type="ECO:0000313" key="1">
    <source>
        <dbReference type="EMBL" id="APO68566.1"/>
    </source>
</evidence>
<reference evidence="1 2" key="1">
    <citation type="submission" date="2016-09" db="EMBL/GenBank/DDBJ databases">
        <title>The complete genome sequences of Rhizobium gallicum, symbiovars gallicum and phaseoli, symbionts associated to common bean (Phaseolus vulgaris).</title>
        <authorList>
            <person name="Bustos P."/>
            <person name="Santamaria R.I."/>
            <person name="Perez-Carrascal O.M."/>
            <person name="Juarez S."/>
            <person name="Lozano L."/>
            <person name="Martinez-Flores I."/>
            <person name="Martinez-Romero E."/>
            <person name="Cevallos M."/>
            <person name="Romero D."/>
            <person name="Davila G."/>
            <person name="Gonzalez V."/>
        </authorList>
    </citation>
    <scope>NUCLEOTIDE SEQUENCE [LARGE SCALE GENOMIC DNA]</scope>
    <source>
        <strain evidence="1 2">IE4872</strain>
    </source>
</reference>
<dbReference type="EMBL" id="CP017101">
    <property type="protein sequence ID" value="APO68566.1"/>
    <property type="molecule type" value="Genomic_DNA"/>
</dbReference>
<gene>
    <name evidence="1" type="ORF">IE4872_CH02964</name>
</gene>
<dbReference type="Proteomes" id="UP000184749">
    <property type="component" value="Chromosome"/>
</dbReference>
<dbReference type="AlphaFoldDB" id="A0A1L5NKY6"/>
<sequence>MEIPFRRSSVRHRACAIPDDDMVPSRFDPILLIFPPVGAKIADRVIRPHSGRPEMRL</sequence>
<accession>A0A1L5NKY6</accession>
<proteinExistence type="predicted"/>
<evidence type="ECO:0000313" key="2">
    <source>
        <dbReference type="Proteomes" id="UP000184749"/>
    </source>
</evidence>